<dbReference type="Gene3D" id="3.30.43.10">
    <property type="entry name" value="Uridine Diphospho-n-acetylenolpyruvylglucosamine Reductase, domain 2"/>
    <property type="match status" value="2"/>
</dbReference>
<dbReference type="InterPro" id="IPR050432">
    <property type="entry name" value="FAD-linked_Oxidoreductases_BP"/>
</dbReference>
<dbReference type="SUPFAM" id="SSF56176">
    <property type="entry name" value="FAD-binding/transporter-associated domain-like"/>
    <property type="match status" value="1"/>
</dbReference>
<protein>
    <submittedName>
        <fullName evidence="7">FAD-binding protein</fullName>
    </submittedName>
</protein>
<evidence type="ECO:0000256" key="2">
    <source>
        <dbReference type="ARBA" id="ARBA00005466"/>
    </source>
</evidence>
<dbReference type="Proteomes" id="UP000286716">
    <property type="component" value="Unassembled WGS sequence"/>
</dbReference>
<dbReference type="PROSITE" id="PS00862">
    <property type="entry name" value="OX2_COVAL_FAD"/>
    <property type="match status" value="1"/>
</dbReference>
<evidence type="ECO:0000259" key="6">
    <source>
        <dbReference type="PROSITE" id="PS51387"/>
    </source>
</evidence>
<dbReference type="Pfam" id="PF01565">
    <property type="entry name" value="FAD_binding_4"/>
    <property type="match status" value="1"/>
</dbReference>
<dbReference type="EMBL" id="QHHU01000006">
    <property type="protein sequence ID" value="RSM48759.1"/>
    <property type="molecule type" value="Genomic_DNA"/>
</dbReference>
<dbReference type="InterPro" id="IPR016164">
    <property type="entry name" value="FAD-linked_Oxase-like_C"/>
</dbReference>
<dbReference type="AlphaFoldDB" id="A0A428X0B8"/>
<dbReference type="PANTHER" id="PTHR13878">
    <property type="entry name" value="GULONOLACTONE OXIDASE"/>
    <property type="match status" value="1"/>
</dbReference>
<feature type="domain" description="FAD-binding PCMH-type" evidence="6">
    <location>
        <begin position="36"/>
        <end position="207"/>
    </location>
</feature>
<dbReference type="InterPro" id="IPR015345">
    <property type="entry name" value="Cytokinin_DH_FAD/cytokin-bd"/>
</dbReference>
<dbReference type="InterPro" id="IPR016169">
    <property type="entry name" value="FAD-bd_PCMH_sub2"/>
</dbReference>
<comment type="similarity">
    <text evidence="2">Belongs to the oxygen-dependent FAD-linked oxidoreductase family.</text>
</comment>
<comment type="cofactor">
    <cofactor evidence="1">
        <name>FAD</name>
        <dbReference type="ChEBI" id="CHEBI:57692"/>
    </cofactor>
</comment>
<dbReference type="RefSeq" id="WP_020647172.1">
    <property type="nucleotide sequence ID" value="NZ_QHHU01000006.1"/>
</dbReference>
<dbReference type="Pfam" id="PF09265">
    <property type="entry name" value="Cytokin-bind"/>
    <property type="match status" value="1"/>
</dbReference>
<dbReference type="PANTHER" id="PTHR13878:SF161">
    <property type="entry name" value="CYTOKININ DEHYDROGENASE 2"/>
    <property type="match status" value="1"/>
</dbReference>
<dbReference type="GO" id="GO:0071949">
    <property type="term" value="F:FAD binding"/>
    <property type="evidence" value="ECO:0007669"/>
    <property type="project" value="InterPro"/>
</dbReference>
<evidence type="ECO:0000256" key="1">
    <source>
        <dbReference type="ARBA" id="ARBA00001974"/>
    </source>
</evidence>
<gene>
    <name evidence="7" type="ORF">DMA12_06480</name>
</gene>
<accession>A0A428X0B8</accession>
<evidence type="ECO:0000313" key="8">
    <source>
        <dbReference type="Proteomes" id="UP000286716"/>
    </source>
</evidence>
<evidence type="ECO:0000256" key="5">
    <source>
        <dbReference type="ARBA" id="ARBA00023002"/>
    </source>
</evidence>
<keyword evidence="4" id="KW-0274">FAD</keyword>
<comment type="caution">
    <text evidence="7">The sequence shown here is derived from an EMBL/GenBank/DDBJ whole genome shotgun (WGS) entry which is preliminary data.</text>
</comment>
<reference evidence="7 8" key="1">
    <citation type="submission" date="2018-05" db="EMBL/GenBank/DDBJ databases">
        <title>Evolution of GPA BGCs.</title>
        <authorList>
            <person name="Waglechner N."/>
            <person name="Wright G.D."/>
        </authorList>
    </citation>
    <scope>NUCLEOTIDE SEQUENCE [LARGE SCALE GENOMIC DNA]</scope>
    <source>
        <strain evidence="7 8">DSM 5908</strain>
    </source>
</reference>
<evidence type="ECO:0000313" key="7">
    <source>
        <dbReference type="EMBL" id="RSM48759.1"/>
    </source>
</evidence>
<evidence type="ECO:0000256" key="3">
    <source>
        <dbReference type="ARBA" id="ARBA00022630"/>
    </source>
</evidence>
<dbReference type="Gene3D" id="3.30.465.10">
    <property type="match status" value="1"/>
</dbReference>
<evidence type="ECO:0000256" key="4">
    <source>
        <dbReference type="ARBA" id="ARBA00022827"/>
    </source>
</evidence>
<organism evidence="7 8">
    <name type="scientific">Amycolatopsis balhimycina DSM 5908</name>
    <dbReference type="NCBI Taxonomy" id="1081091"/>
    <lineage>
        <taxon>Bacteria</taxon>
        <taxon>Bacillati</taxon>
        <taxon>Actinomycetota</taxon>
        <taxon>Actinomycetes</taxon>
        <taxon>Pseudonocardiales</taxon>
        <taxon>Pseudonocardiaceae</taxon>
        <taxon>Amycolatopsis</taxon>
    </lineage>
</organism>
<dbReference type="InterPro" id="IPR036318">
    <property type="entry name" value="FAD-bd_PCMH-like_sf"/>
</dbReference>
<dbReference type="InterPro" id="IPR016166">
    <property type="entry name" value="FAD-bd_PCMH"/>
</dbReference>
<name>A0A428X0B8_AMYBA</name>
<dbReference type="GO" id="GO:0019139">
    <property type="term" value="F:cytokinin dehydrogenase activity"/>
    <property type="evidence" value="ECO:0007669"/>
    <property type="project" value="InterPro"/>
</dbReference>
<dbReference type="InterPro" id="IPR006093">
    <property type="entry name" value="Oxy_OxRdtase_FAD_BS"/>
</dbReference>
<sequence>MNDQSLTADLRRLLAGRVSDDPAALAAHESDYGQVVHRRPAVVVHPDGPADVAATLRYATKHGIPVSPRGTGHSLRGQSTNDGGVVLDLTRLDDLDIDPGARRFRAGPGTRWRSVVAEASPHRLTPPALTGYPHVTVGGTHSACGWGEGSFRYGAQVDNCTDLEVVTGAGDRLRCDPDREPELFGHVLGGMGQFAVITEVTHRLRSFGPVARTYPLTYDTPEDLLADLDRMVAAGSPLHNLECTGAPAPDGRWRYRVLATIEAGTPPASCPVTGLAGRRGTPSDQPTARFLAREQTPETPVVAGVAQPWVAVFLPWSRVLSFLDLVHRVGKALFAGTEAPVRLWPARRAMTATPMFRVPGSEEQLVMVGLFPTLRATALPAALALLSRISDRALELGGTRHLATWVHLDLPRWRLHFGDEWPAVNELKHRYDPAGILNPGFIEYEPSPVVSAAR</sequence>
<dbReference type="SUPFAM" id="SSF55103">
    <property type="entry name" value="FAD-linked oxidases, C-terminal domain"/>
    <property type="match status" value="1"/>
</dbReference>
<dbReference type="InterPro" id="IPR016167">
    <property type="entry name" value="FAD-bd_PCMH_sub1"/>
</dbReference>
<dbReference type="PROSITE" id="PS51387">
    <property type="entry name" value="FAD_PCMH"/>
    <property type="match status" value="1"/>
</dbReference>
<keyword evidence="8" id="KW-1185">Reference proteome</keyword>
<dbReference type="InterPro" id="IPR016170">
    <property type="entry name" value="Cytok_DH_C_sf"/>
</dbReference>
<dbReference type="OrthoDB" id="6278354at2"/>
<proteinExistence type="inferred from homology"/>
<dbReference type="GO" id="GO:0009690">
    <property type="term" value="P:cytokinin metabolic process"/>
    <property type="evidence" value="ECO:0007669"/>
    <property type="project" value="InterPro"/>
</dbReference>
<keyword evidence="5" id="KW-0560">Oxidoreductase</keyword>
<dbReference type="InterPro" id="IPR006094">
    <property type="entry name" value="Oxid_FAD_bind_N"/>
</dbReference>
<keyword evidence="3" id="KW-0285">Flavoprotein</keyword>
<dbReference type="Gene3D" id="3.40.462.10">
    <property type="entry name" value="FAD-linked oxidases, C-terminal domain"/>
    <property type="match status" value="1"/>
</dbReference>